<evidence type="ECO:0000256" key="2">
    <source>
        <dbReference type="SAM" id="MobiDB-lite"/>
    </source>
</evidence>
<evidence type="ECO:0000256" key="1">
    <source>
        <dbReference type="SAM" id="Coils"/>
    </source>
</evidence>
<dbReference type="EMBL" id="JAAXLA010000015">
    <property type="protein sequence ID" value="NMH97754.1"/>
    <property type="molecule type" value="Genomic_DNA"/>
</dbReference>
<protein>
    <recommendedName>
        <fullName evidence="5">Antigen 84</fullName>
    </recommendedName>
</protein>
<organism evidence="3 4">
    <name type="scientific">Pseudonocardia acidicola</name>
    <dbReference type="NCBI Taxonomy" id="2724939"/>
    <lineage>
        <taxon>Bacteria</taxon>
        <taxon>Bacillati</taxon>
        <taxon>Actinomycetota</taxon>
        <taxon>Actinomycetes</taxon>
        <taxon>Pseudonocardiales</taxon>
        <taxon>Pseudonocardiaceae</taxon>
        <taxon>Pseudonocardia</taxon>
    </lineage>
</organism>
<accession>A0ABX1SA10</accession>
<feature type="compositionally biased region" description="Gly residues" evidence="2">
    <location>
        <begin position="164"/>
        <end position="174"/>
    </location>
</feature>
<dbReference type="RefSeq" id="WP_169381204.1">
    <property type="nucleotide sequence ID" value="NZ_JAAXLA010000015.1"/>
</dbReference>
<feature type="region of interest" description="Disordered" evidence="2">
    <location>
        <begin position="128"/>
        <end position="174"/>
    </location>
</feature>
<keyword evidence="4" id="KW-1185">Reference proteome</keyword>
<feature type="compositionally biased region" description="Low complexity" evidence="2">
    <location>
        <begin position="128"/>
        <end position="144"/>
    </location>
</feature>
<sequence>MVMIGQGKPRWAHSFASVRRGYDPEQVEAHLRQLEVEVDILTTDRDAALKQAAQFLEELNEARREIERLAVQLPRLSVAPESVESMNERLKLMQQLAREEFGSMHAAAAAYAAEVIAAAGEQARSEVATAEQAAGATPVAAEAEWGPEPDGELGAAEEPPAGSGDDGNGLGEGGTHAERAVLRLRREAARERARLHEAAIAQRAEADEEFRVALALRCREVLTQLAELEAESVRTAQRLLADVDDQARTRLAEASENAQRIVAEAQREVDELHELRVRLVQQLASSRKLIDRTLPELAVPAPRAGHDLEQS</sequence>
<evidence type="ECO:0008006" key="5">
    <source>
        <dbReference type="Google" id="ProtNLM"/>
    </source>
</evidence>
<gene>
    <name evidence="3" type="ORF">HF526_10590</name>
</gene>
<evidence type="ECO:0000313" key="4">
    <source>
        <dbReference type="Proteomes" id="UP000820669"/>
    </source>
</evidence>
<evidence type="ECO:0000313" key="3">
    <source>
        <dbReference type="EMBL" id="NMH97754.1"/>
    </source>
</evidence>
<reference evidence="3 4" key="1">
    <citation type="submission" date="2020-04" db="EMBL/GenBank/DDBJ databases">
        <authorList>
            <person name="Klaysubun C."/>
            <person name="Duangmal K."/>
            <person name="Lipun K."/>
        </authorList>
    </citation>
    <scope>NUCLEOTIDE SEQUENCE [LARGE SCALE GENOMIC DNA]</scope>
    <source>
        <strain evidence="3 4">K10HN5</strain>
    </source>
</reference>
<feature type="coiled-coil region" evidence="1">
    <location>
        <begin position="31"/>
        <end position="79"/>
    </location>
</feature>
<proteinExistence type="predicted"/>
<dbReference type="Proteomes" id="UP000820669">
    <property type="component" value="Unassembled WGS sequence"/>
</dbReference>
<name>A0ABX1SA10_9PSEU</name>
<comment type="caution">
    <text evidence="3">The sequence shown here is derived from an EMBL/GenBank/DDBJ whole genome shotgun (WGS) entry which is preliminary data.</text>
</comment>
<feature type="coiled-coil region" evidence="1">
    <location>
        <begin position="211"/>
        <end position="282"/>
    </location>
</feature>
<keyword evidence="1" id="KW-0175">Coiled coil</keyword>